<dbReference type="InterPro" id="IPR027417">
    <property type="entry name" value="P-loop_NTPase"/>
</dbReference>
<dbReference type="GO" id="GO:0005524">
    <property type="term" value="F:ATP binding"/>
    <property type="evidence" value="ECO:0007669"/>
    <property type="project" value="InterPro"/>
</dbReference>
<dbReference type="PROSITE" id="PS51194">
    <property type="entry name" value="HELICASE_CTER"/>
    <property type="match status" value="1"/>
</dbReference>
<evidence type="ECO:0000256" key="1">
    <source>
        <dbReference type="ARBA" id="ARBA00022806"/>
    </source>
</evidence>
<dbReference type="KEGG" id="ndi:NDAI_0C04460"/>
<dbReference type="InterPro" id="IPR050742">
    <property type="entry name" value="Helicase_Restrict-Modif_Enz"/>
</dbReference>
<dbReference type="PANTHER" id="PTHR47396">
    <property type="entry name" value="TYPE I RESTRICTION ENZYME ECOKI R PROTEIN"/>
    <property type="match status" value="1"/>
</dbReference>
<dbReference type="CDD" id="cd18032">
    <property type="entry name" value="DEXHc_RE_I_III_res"/>
    <property type="match status" value="1"/>
</dbReference>
<dbReference type="Gene3D" id="3.40.50.300">
    <property type="entry name" value="P-loop containing nucleotide triphosphate hydrolases"/>
    <property type="match status" value="2"/>
</dbReference>
<keyword evidence="1" id="KW-0067">ATP-binding</keyword>
<dbReference type="GO" id="GO:0005759">
    <property type="term" value="C:mitochondrial matrix"/>
    <property type="evidence" value="ECO:0007669"/>
    <property type="project" value="EnsemblFungi"/>
</dbReference>
<dbReference type="InterPro" id="IPR006935">
    <property type="entry name" value="Helicase/UvrB_N"/>
</dbReference>
<dbReference type="PANTHER" id="PTHR47396:SF1">
    <property type="entry name" value="ATP-DEPENDENT HELICASE IRC3-RELATED"/>
    <property type="match status" value="1"/>
</dbReference>
<feature type="coiled-coil region" evidence="2">
    <location>
        <begin position="414"/>
        <end position="441"/>
    </location>
</feature>
<dbReference type="OrthoDB" id="16911at2759"/>
<dbReference type="eggNOG" id="ENOG502QT4U">
    <property type="taxonomic scope" value="Eukaryota"/>
</dbReference>
<dbReference type="GO" id="GO:0061749">
    <property type="term" value="F:forked DNA-dependent helicase activity"/>
    <property type="evidence" value="ECO:0007669"/>
    <property type="project" value="EnsemblFungi"/>
</dbReference>
<organism evidence="5 6">
    <name type="scientific">Naumovozyma dairenensis (strain ATCC 10597 / BCRC 20456 / CBS 421 / NBRC 0211 / NRRL Y-12639)</name>
    <name type="common">Saccharomyces dairenensis</name>
    <dbReference type="NCBI Taxonomy" id="1071378"/>
    <lineage>
        <taxon>Eukaryota</taxon>
        <taxon>Fungi</taxon>
        <taxon>Dikarya</taxon>
        <taxon>Ascomycota</taxon>
        <taxon>Saccharomycotina</taxon>
        <taxon>Saccharomycetes</taxon>
        <taxon>Saccharomycetales</taxon>
        <taxon>Saccharomycetaceae</taxon>
        <taxon>Naumovozyma</taxon>
    </lineage>
</organism>
<keyword evidence="6" id="KW-1185">Reference proteome</keyword>
<sequence length="668" mass="75969">MLKRLFGVSSIKYYQYSLTRKYSSITLRDYQQDAIDACVKSIQSGQRRVGVSLATGGGKTVIFSNLINQMMNLNPGTQFKTLILVHRRELALQATNTIKKFFPNLRVQIEMGKYHSEINDSDVVVASVQSIIRRLDKYKSDDINLIIIDEAHHAVANSYIKILEHFHSNNQSSKIPVVGFSATFERADKKALSDVMDKIVYHRGIMEMIDDKWLCEGKFTSVNIDVDLSKVDRTSGSQNGDFQIDSLSKVMNTEEVGNVIINTYLHQKKEHNLKSTLLFGVDIAHVESLYEIFKKNGINARYVVSNTKNDLRDEIIREFREGKVSVLMNCGIFTEGTDIPNIDSIMLCRPTRSRSLLVQMIGRGLRLHHSKNYCHIIDFIAASDVGVVSVPTLAGVENYRGQLDDATLSDLHEIKKEMDLKQKQREENKHLEELQEKQIQQQFSEKMRNTDAWELTLTTYEDFKSFCGANNVDINGMSNAQKEVELIHNSSYPWVKFSKSAWALSLKHGHHLRIYKEPSKYDPKGSNYILKLYRKIPGWINQTGASYSTRILITSSDLFKIAANVEEVLVNLSNGSGTSTEGPIRITKFARWRAEPATPRQSSAIKVKLEKELAKCEKDYKYLDLSDIDKYIKSLTKGNASNILFAMSLAPSYPLRSLLKAIQYKKTI</sequence>
<evidence type="ECO:0000256" key="2">
    <source>
        <dbReference type="SAM" id="Coils"/>
    </source>
</evidence>
<dbReference type="GO" id="GO:0032042">
    <property type="term" value="P:mitochondrial DNA metabolic process"/>
    <property type="evidence" value="ECO:0007669"/>
    <property type="project" value="EnsemblFungi"/>
</dbReference>
<dbReference type="GO" id="GO:1905082">
    <property type="term" value="P:regulation of mitochondrial translational elongation"/>
    <property type="evidence" value="ECO:0007669"/>
    <property type="project" value="EnsemblFungi"/>
</dbReference>
<gene>
    <name evidence="5" type="primary">NDAI0C04460</name>
    <name evidence="5" type="ordered locus">NDAI_0C04460</name>
</gene>
<dbReference type="RefSeq" id="XP_003669349.1">
    <property type="nucleotide sequence ID" value="XM_003669301.1"/>
</dbReference>
<keyword evidence="1" id="KW-0347">Helicase</keyword>
<dbReference type="Pfam" id="PF04851">
    <property type="entry name" value="ResIII"/>
    <property type="match status" value="1"/>
</dbReference>
<dbReference type="STRING" id="1071378.G0W8J5"/>
<evidence type="ECO:0000313" key="6">
    <source>
        <dbReference type="Proteomes" id="UP000000689"/>
    </source>
</evidence>
<dbReference type="SMART" id="SM00487">
    <property type="entry name" value="DEXDc"/>
    <property type="match status" value="1"/>
</dbReference>
<proteinExistence type="predicted"/>
<evidence type="ECO:0000313" key="5">
    <source>
        <dbReference type="EMBL" id="CCD24106.1"/>
    </source>
</evidence>
<dbReference type="HOGENOM" id="CLU_014765_0_0_1"/>
<protein>
    <recommendedName>
        <fullName evidence="7">ATP-dependent helicase IRC3</fullName>
    </recommendedName>
</protein>
<dbReference type="Proteomes" id="UP000000689">
    <property type="component" value="Chromosome 3"/>
</dbReference>
<dbReference type="GO" id="GO:0000403">
    <property type="term" value="F:Y-form DNA binding"/>
    <property type="evidence" value="ECO:0007669"/>
    <property type="project" value="EnsemblFungi"/>
</dbReference>
<dbReference type="GO" id="GO:0070125">
    <property type="term" value="P:mitochondrial translational elongation"/>
    <property type="evidence" value="ECO:0007669"/>
    <property type="project" value="TreeGrafter"/>
</dbReference>
<dbReference type="GO" id="GO:0016787">
    <property type="term" value="F:hydrolase activity"/>
    <property type="evidence" value="ECO:0007669"/>
    <property type="project" value="InterPro"/>
</dbReference>
<dbReference type="InterPro" id="IPR001650">
    <property type="entry name" value="Helicase_C-like"/>
</dbReference>
<name>G0W8J5_NAUDC</name>
<dbReference type="Pfam" id="PF00271">
    <property type="entry name" value="Helicase_C"/>
    <property type="match status" value="1"/>
</dbReference>
<dbReference type="GeneID" id="11494729"/>
<dbReference type="GO" id="GO:0036121">
    <property type="term" value="F:double-stranded DNA helicase activity"/>
    <property type="evidence" value="ECO:0007669"/>
    <property type="project" value="EnsemblFungi"/>
</dbReference>
<evidence type="ECO:0008006" key="7">
    <source>
        <dbReference type="Google" id="ProtNLM"/>
    </source>
</evidence>
<keyword evidence="1" id="KW-0378">Hydrolase</keyword>
<dbReference type="InterPro" id="IPR014001">
    <property type="entry name" value="Helicase_ATP-bd"/>
</dbReference>
<dbReference type="AlphaFoldDB" id="G0W8J5"/>
<reference evidence="5 6" key="1">
    <citation type="journal article" date="2011" name="Proc. Natl. Acad. Sci. U.S.A.">
        <title>Evolutionary erosion of yeast sex chromosomes by mating-type switching accidents.</title>
        <authorList>
            <person name="Gordon J.L."/>
            <person name="Armisen D."/>
            <person name="Proux-Wera E."/>
            <person name="Oheigeartaigh S.S."/>
            <person name="Byrne K.P."/>
            <person name="Wolfe K.H."/>
        </authorList>
    </citation>
    <scope>NUCLEOTIDE SEQUENCE [LARGE SCALE GENOMIC DNA]</scope>
    <source>
        <strain evidence="6">ATCC 10597 / BCRC 20456 / CBS 421 / NBRC 0211 / NRRL Y-12639</strain>
    </source>
</reference>
<dbReference type="SMART" id="SM00490">
    <property type="entry name" value="HELICc"/>
    <property type="match status" value="1"/>
</dbReference>
<evidence type="ECO:0000259" key="3">
    <source>
        <dbReference type="PROSITE" id="PS51192"/>
    </source>
</evidence>
<accession>G0W8J5</accession>
<dbReference type="EMBL" id="HE580269">
    <property type="protein sequence ID" value="CCD24106.1"/>
    <property type="molecule type" value="Genomic_DNA"/>
</dbReference>
<dbReference type="PROSITE" id="PS51192">
    <property type="entry name" value="HELICASE_ATP_BIND_1"/>
    <property type="match status" value="1"/>
</dbReference>
<keyword evidence="2" id="KW-0175">Coiled coil</keyword>
<evidence type="ECO:0000259" key="4">
    <source>
        <dbReference type="PROSITE" id="PS51194"/>
    </source>
</evidence>
<feature type="domain" description="Helicase C-terminal" evidence="4">
    <location>
        <begin position="259"/>
        <end position="435"/>
    </location>
</feature>
<keyword evidence="1" id="KW-0547">Nucleotide-binding</keyword>
<feature type="domain" description="Helicase ATP-binding" evidence="3">
    <location>
        <begin position="40"/>
        <end position="202"/>
    </location>
</feature>
<dbReference type="CDD" id="cd18799">
    <property type="entry name" value="SF2_C_EcoAI-like"/>
    <property type="match status" value="1"/>
</dbReference>
<dbReference type="SUPFAM" id="SSF52540">
    <property type="entry name" value="P-loop containing nucleoside triphosphate hydrolases"/>
    <property type="match status" value="1"/>
</dbReference>
<dbReference type="OMA" id="DKWLCEG"/>